<reference evidence="4" key="1">
    <citation type="journal article" date="2017" name="Nucleic Acids Res.">
        <title>Proteogenomics produces comprehensive and highly accurate protein-coding gene annotation in a complete genome assembly of Malassezia sympodialis.</title>
        <authorList>
            <person name="Zhu Y."/>
            <person name="Engstroem P.G."/>
            <person name="Tellgren-Roth C."/>
            <person name="Baudo C.D."/>
            <person name="Kennell J.C."/>
            <person name="Sun S."/>
            <person name="Billmyre R.B."/>
            <person name="Schroeder M.S."/>
            <person name="Andersson A."/>
            <person name="Holm T."/>
            <person name="Sigurgeirsson B."/>
            <person name="Wu G."/>
            <person name="Sankaranarayanan S.R."/>
            <person name="Siddharthan R."/>
            <person name="Sanyal K."/>
            <person name="Lundeberg J."/>
            <person name="Nystedt B."/>
            <person name="Boekhout T."/>
            <person name="Dawson T.L. Jr."/>
            <person name="Heitman J."/>
            <person name="Scheynius A."/>
            <person name="Lehtioe J."/>
        </authorList>
    </citation>
    <scope>NUCLEOTIDE SEQUENCE [LARGE SCALE GENOMIC DNA]</scope>
    <source>
        <strain evidence="4">ATCC 42132</strain>
    </source>
</reference>
<proteinExistence type="inferred from homology"/>
<organism evidence="3 4">
    <name type="scientific">Malassezia sympodialis (strain ATCC 42132)</name>
    <name type="common">Atopic eczema-associated yeast</name>
    <dbReference type="NCBI Taxonomy" id="1230383"/>
    <lineage>
        <taxon>Eukaryota</taxon>
        <taxon>Fungi</taxon>
        <taxon>Dikarya</taxon>
        <taxon>Basidiomycota</taxon>
        <taxon>Ustilaginomycotina</taxon>
        <taxon>Malasseziomycetes</taxon>
        <taxon>Malasseziales</taxon>
        <taxon>Malasseziaceae</taxon>
        <taxon>Malassezia</taxon>
    </lineage>
</organism>
<name>A0A1M8ACG0_MALS4</name>
<dbReference type="InterPro" id="IPR012459">
    <property type="entry name" value="Rrp15"/>
</dbReference>
<accession>A0A1M8ACG0</accession>
<evidence type="ECO:0000313" key="3">
    <source>
        <dbReference type="EMBL" id="SHO80053.1"/>
    </source>
</evidence>
<dbReference type="STRING" id="1230383.A0A1M8ACG0"/>
<feature type="compositionally biased region" description="Basic and acidic residues" evidence="2">
    <location>
        <begin position="24"/>
        <end position="37"/>
    </location>
</feature>
<comment type="similarity">
    <text evidence="1">Belongs to the RRP15 family.</text>
</comment>
<evidence type="ECO:0008006" key="5">
    <source>
        <dbReference type="Google" id="ProtNLM"/>
    </source>
</evidence>
<dbReference type="EMBL" id="LT671828">
    <property type="protein sequence ID" value="SHO80053.1"/>
    <property type="molecule type" value="Genomic_DNA"/>
</dbReference>
<keyword evidence="4" id="KW-1185">Reference proteome</keyword>
<dbReference type="PANTHER" id="PTHR13245:SF14">
    <property type="entry name" value="RRP15-LIKE PROTEIN"/>
    <property type="match status" value="1"/>
</dbReference>
<dbReference type="AlphaFoldDB" id="A0A1M8ACG0"/>
<protein>
    <recommendedName>
        <fullName evidence="5">Rrp15p-domain-containing protein</fullName>
    </recommendedName>
</protein>
<dbReference type="OrthoDB" id="20949at2759"/>
<dbReference type="GO" id="GO:0000470">
    <property type="term" value="P:maturation of LSU-rRNA"/>
    <property type="evidence" value="ECO:0007669"/>
    <property type="project" value="TreeGrafter"/>
</dbReference>
<dbReference type="VEuPathDB" id="FungiDB:MSYG_4408"/>
<dbReference type="PANTHER" id="PTHR13245">
    <property type="entry name" value="RRP15-LIKE PROTEIN"/>
    <property type="match status" value="1"/>
</dbReference>
<dbReference type="OMA" id="FVKQRFY"/>
<feature type="compositionally biased region" description="Basic residues" evidence="2">
    <location>
        <begin position="78"/>
        <end position="87"/>
    </location>
</feature>
<dbReference type="Proteomes" id="UP000186303">
    <property type="component" value="Chromosome 8"/>
</dbReference>
<feature type="compositionally biased region" description="Acidic residues" evidence="2">
    <location>
        <begin position="38"/>
        <end position="69"/>
    </location>
</feature>
<dbReference type="Pfam" id="PF07890">
    <property type="entry name" value="Rrp15p"/>
    <property type="match status" value="1"/>
</dbReference>
<gene>
    <name evidence="3" type="ORF">MSYG_4408</name>
</gene>
<evidence type="ECO:0000313" key="4">
    <source>
        <dbReference type="Proteomes" id="UP000186303"/>
    </source>
</evidence>
<evidence type="ECO:0000256" key="1">
    <source>
        <dbReference type="ARBA" id="ARBA00007462"/>
    </source>
</evidence>
<sequence>MTAKAPQGGRSKLKMSLDKGAQAAKEETNASSKREAEDSPALDEDGDETSEEDLEQDGDEEDDDEEDGDEKVLDGKSRKTMKRKRRAVSPGAFGEALEQLLGVGETQLSDEQPETRDGILSLAPGIRKTANASTMRAKAARMMLEQRRQREERAHVKDVIGEWGPPGVQASSGPVYTEAMDAWLEQGGTKGYERRLRKTAQRGVVKLFNAIRAAQTTTEDDIDKARSMQTTKQARKVNALGNKEMAVKQLSKSHFLELLRQSPKTTHTEPNP</sequence>
<dbReference type="GO" id="GO:0000460">
    <property type="term" value="P:maturation of 5.8S rRNA"/>
    <property type="evidence" value="ECO:0007669"/>
    <property type="project" value="TreeGrafter"/>
</dbReference>
<dbReference type="GO" id="GO:0030687">
    <property type="term" value="C:preribosome, large subunit precursor"/>
    <property type="evidence" value="ECO:0007669"/>
    <property type="project" value="TreeGrafter"/>
</dbReference>
<feature type="region of interest" description="Disordered" evidence="2">
    <location>
        <begin position="1"/>
        <end position="94"/>
    </location>
</feature>
<evidence type="ECO:0000256" key="2">
    <source>
        <dbReference type="SAM" id="MobiDB-lite"/>
    </source>
</evidence>